<keyword evidence="5" id="KW-0804">Transcription</keyword>
<evidence type="ECO:0000256" key="3">
    <source>
        <dbReference type="ARBA" id="ARBA00022884"/>
    </source>
</evidence>
<feature type="compositionally biased region" description="Polar residues" evidence="7">
    <location>
        <begin position="165"/>
        <end position="180"/>
    </location>
</feature>
<evidence type="ECO:0000313" key="9">
    <source>
        <dbReference type="Proteomes" id="UP000234681"/>
    </source>
</evidence>
<evidence type="ECO:0000256" key="1">
    <source>
        <dbReference type="ARBA" id="ARBA00004123"/>
    </source>
</evidence>
<reference evidence="9" key="1">
    <citation type="submission" date="2005-09" db="EMBL/GenBank/DDBJ databases">
        <authorList>
            <person name="Mural R.J."/>
            <person name="Li P.W."/>
            <person name="Adams M.D."/>
            <person name="Amanatides P.G."/>
            <person name="Baden-Tillson H."/>
            <person name="Barnstead M."/>
            <person name="Chin S.H."/>
            <person name="Dew I."/>
            <person name="Evans C.A."/>
            <person name="Ferriera S."/>
            <person name="Flanigan M."/>
            <person name="Fosler C."/>
            <person name="Glodek A."/>
            <person name="Gu Z."/>
            <person name="Holt R.A."/>
            <person name="Jennings D."/>
            <person name="Kraft C.L."/>
            <person name="Lu F."/>
            <person name="Nguyen T."/>
            <person name="Nusskern D.R."/>
            <person name="Pfannkoch C.M."/>
            <person name="Sitter C."/>
            <person name="Sutton G.G."/>
            <person name="Venter J.C."/>
            <person name="Wang Z."/>
            <person name="Woodage T."/>
            <person name="Zheng X.H."/>
            <person name="Zhong F."/>
        </authorList>
    </citation>
    <scope>NUCLEOTIDE SEQUENCE [LARGE SCALE GENOMIC DNA]</scope>
    <source>
        <strain>BN</strain>
        <strain evidence="9">Sprague-Dawley</strain>
    </source>
</reference>
<evidence type="ECO:0000256" key="4">
    <source>
        <dbReference type="ARBA" id="ARBA00023015"/>
    </source>
</evidence>
<keyword evidence="3" id="KW-0694">RNA-binding</keyword>
<dbReference type="RGD" id="727948">
    <property type="gene designation" value="Ppargc1b"/>
</dbReference>
<comment type="subcellular location">
    <subcellularLocation>
        <location evidence="1">Nucleus</location>
    </subcellularLocation>
</comment>
<evidence type="ECO:0000256" key="7">
    <source>
        <dbReference type="SAM" id="MobiDB-lite"/>
    </source>
</evidence>
<feature type="compositionally biased region" description="Polar residues" evidence="7">
    <location>
        <begin position="60"/>
        <end position="75"/>
    </location>
</feature>
<feature type="region of interest" description="Disordered" evidence="7">
    <location>
        <begin position="102"/>
        <end position="125"/>
    </location>
</feature>
<feature type="compositionally biased region" description="Basic and acidic residues" evidence="7">
    <location>
        <begin position="207"/>
        <end position="217"/>
    </location>
</feature>
<dbReference type="AlphaFoldDB" id="A6IXG8"/>
<keyword evidence="8" id="KW-0675">Receptor</keyword>
<evidence type="ECO:0000256" key="6">
    <source>
        <dbReference type="ARBA" id="ARBA00023242"/>
    </source>
</evidence>
<accession>A6IXG8</accession>
<dbReference type="Proteomes" id="UP000234681">
    <property type="component" value="Chromosome 18"/>
</dbReference>
<keyword evidence="6" id="KW-0539">Nucleus</keyword>
<name>A6IXG8_RAT</name>
<dbReference type="PANTHER" id="PTHR15528">
    <property type="entry name" value="PEROXISOME PROLIFERATOR ACTIVATED RECEPTOR GAMMA COACTIVATOR 1 PGC-1 -RELATED"/>
    <property type="match status" value="1"/>
</dbReference>
<evidence type="ECO:0000256" key="2">
    <source>
        <dbReference type="ARBA" id="ARBA00022553"/>
    </source>
</evidence>
<sequence>MLRSQSRPCTELHKHLTSVLPCPRGKACSPPPHPSPQLLSKEDEEVGEDCPSPWPAPASPQDSLGQDTANPNSAQVPKDDVRAMVQLIRYMHTYCLPQRKLPQRASEPIPQSCSSPLRKVPPRSRQTPKAFWTEFSILRELLAQDILCDVSKPYRLATPVYASLTPQSRTRPPKDSQASPAHSAMAEEVRITASPKSTGPRPSLRPLRLEVKRDVNKPARQKGRGR</sequence>
<protein>
    <submittedName>
        <fullName evidence="8">Peroxisome proliferative activated receptor, gamma, coactivator 1 beta, isoform CRA_a</fullName>
    </submittedName>
</protein>
<proteinExistence type="predicted"/>
<evidence type="ECO:0000313" key="10">
    <source>
        <dbReference type="RGD" id="727948"/>
    </source>
</evidence>
<feature type="region of interest" description="Disordered" evidence="7">
    <location>
        <begin position="20"/>
        <end position="78"/>
    </location>
</feature>
<evidence type="ECO:0000256" key="5">
    <source>
        <dbReference type="ARBA" id="ARBA00023163"/>
    </source>
</evidence>
<evidence type="ECO:0000313" key="8">
    <source>
        <dbReference type="EMBL" id="EDM14598.1"/>
    </source>
</evidence>
<dbReference type="InterPro" id="IPR034605">
    <property type="entry name" value="PGC-1"/>
</dbReference>
<dbReference type="GO" id="GO:0003723">
    <property type="term" value="F:RNA binding"/>
    <property type="evidence" value="ECO:0007669"/>
    <property type="project" value="UniProtKB-KW"/>
</dbReference>
<organism evidence="8 9">
    <name type="scientific">Rattus norvegicus</name>
    <name type="common">Rat</name>
    <dbReference type="NCBI Taxonomy" id="10116"/>
    <lineage>
        <taxon>Eukaryota</taxon>
        <taxon>Metazoa</taxon>
        <taxon>Chordata</taxon>
        <taxon>Craniata</taxon>
        <taxon>Vertebrata</taxon>
        <taxon>Euteleostomi</taxon>
        <taxon>Mammalia</taxon>
        <taxon>Eutheria</taxon>
        <taxon>Euarchontoglires</taxon>
        <taxon>Glires</taxon>
        <taxon>Rodentia</taxon>
        <taxon>Myomorpha</taxon>
        <taxon>Muroidea</taxon>
        <taxon>Muridae</taxon>
        <taxon>Murinae</taxon>
        <taxon>Rattus</taxon>
    </lineage>
</organism>
<dbReference type="PANTHER" id="PTHR15528:SF12">
    <property type="entry name" value="PEROXISOME PROLIFERATOR-ACTIVATED RECEPTOR GAMMA COACTIVATOR 1-BETA"/>
    <property type="match status" value="1"/>
</dbReference>
<keyword evidence="4" id="KW-0805">Transcription regulation</keyword>
<gene>
    <name evidence="8 10" type="primary">Ppargc1b</name>
    <name evidence="8" type="ORF">rCG_46789</name>
</gene>
<dbReference type="EMBL" id="CH473971">
    <property type="protein sequence ID" value="EDM14598.1"/>
    <property type="molecule type" value="Genomic_DNA"/>
</dbReference>
<feature type="region of interest" description="Disordered" evidence="7">
    <location>
        <begin position="165"/>
        <end position="226"/>
    </location>
</feature>
<dbReference type="GO" id="GO:0003712">
    <property type="term" value="F:transcription coregulator activity"/>
    <property type="evidence" value="ECO:0007669"/>
    <property type="project" value="InterPro"/>
</dbReference>
<dbReference type="GO" id="GO:0005634">
    <property type="term" value="C:nucleus"/>
    <property type="evidence" value="ECO:0007669"/>
    <property type="project" value="UniProtKB-SubCell"/>
</dbReference>
<keyword evidence="2" id="KW-0597">Phosphoprotein</keyword>